<dbReference type="InterPro" id="IPR038746">
    <property type="entry name" value="Atat"/>
</dbReference>
<gene>
    <name evidence="6" type="ORF">DdX_07452</name>
</gene>
<proteinExistence type="inferred from homology"/>
<evidence type="ECO:0000256" key="3">
    <source>
        <dbReference type="HAMAP-Rule" id="MF_03130"/>
    </source>
</evidence>
<sequence>MEISSDLSTSLKEPVHRFDRNTMKWMNPVRNVSIGKAIDDMGKLSAEAQSLKKPLTTFEKLLYCEDEQTLYLMWKRHDTRPSASIVIGYLKTTKRQLYLTDTEDNHYVTTPLCVLDFFVHPSMQKQGYAEVIFNHMLEHEKIEPINCAFDKPSPALLEFLRKHHKLESPIWQVNNFVVFSNFFANLKSEESKINGQSERPQTASTSGLVTSRSTHRDSVGGIFHGDIAVKTNNPVAADSPQGRKNTRDFGHQPIW</sequence>
<reference evidence="6" key="1">
    <citation type="submission" date="2022-01" db="EMBL/GenBank/DDBJ databases">
        <title>Genome Sequence Resource for Two Populations of Ditylenchus destructor, the Migratory Endoparasitic Phytonematode.</title>
        <authorList>
            <person name="Zhang H."/>
            <person name="Lin R."/>
            <person name="Xie B."/>
        </authorList>
    </citation>
    <scope>NUCLEOTIDE SEQUENCE</scope>
    <source>
        <strain evidence="6">BazhouSP</strain>
    </source>
</reference>
<feature type="compositionally biased region" description="Basic and acidic residues" evidence="4">
    <location>
        <begin position="245"/>
        <end position="255"/>
    </location>
</feature>
<accession>A0AAD4R841</accession>
<organism evidence="6 7">
    <name type="scientific">Ditylenchus destructor</name>
    <dbReference type="NCBI Taxonomy" id="166010"/>
    <lineage>
        <taxon>Eukaryota</taxon>
        <taxon>Metazoa</taxon>
        <taxon>Ecdysozoa</taxon>
        <taxon>Nematoda</taxon>
        <taxon>Chromadorea</taxon>
        <taxon>Rhabditida</taxon>
        <taxon>Tylenchina</taxon>
        <taxon>Tylenchomorpha</taxon>
        <taxon>Sphaerularioidea</taxon>
        <taxon>Anguinidae</taxon>
        <taxon>Anguininae</taxon>
        <taxon>Ditylenchus</taxon>
    </lineage>
</organism>
<feature type="domain" description="N-acetyltransferase" evidence="5">
    <location>
        <begin position="1"/>
        <end position="183"/>
    </location>
</feature>
<dbReference type="EC" id="2.3.1.108" evidence="3"/>
<feature type="region of interest" description="Disordered" evidence="4">
    <location>
        <begin position="232"/>
        <end position="255"/>
    </location>
</feature>
<dbReference type="PANTHER" id="PTHR12327:SF1">
    <property type="entry name" value="ALPHA-TUBULIN N-ACETYLTRANSFERASE 2"/>
    <property type="match status" value="1"/>
</dbReference>
<evidence type="ECO:0000256" key="2">
    <source>
        <dbReference type="ARBA" id="ARBA00023315"/>
    </source>
</evidence>
<name>A0AAD4R841_9BILA</name>
<dbReference type="InterPro" id="IPR007965">
    <property type="entry name" value="GNAT_ATAT"/>
</dbReference>
<keyword evidence="1 3" id="KW-0808">Transferase</keyword>
<dbReference type="GO" id="GO:0048666">
    <property type="term" value="P:neuron development"/>
    <property type="evidence" value="ECO:0007669"/>
    <property type="project" value="UniProtKB-UniRule"/>
</dbReference>
<dbReference type="AlphaFoldDB" id="A0AAD4R841"/>
<dbReference type="GO" id="GO:0005874">
    <property type="term" value="C:microtubule"/>
    <property type="evidence" value="ECO:0007669"/>
    <property type="project" value="InterPro"/>
</dbReference>
<comment type="caution">
    <text evidence="6">The sequence shown here is derived from an EMBL/GenBank/DDBJ whole genome shotgun (WGS) entry which is preliminary data.</text>
</comment>
<dbReference type="GO" id="GO:0070507">
    <property type="term" value="P:regulation of microtubule cytoskeleton organization"/>
    <property type="evidence" value="ECO:0007669"/>
    <property type="project" value="UniProtKB-UniRule"/>
</dbReference>
<feature type="site" description="Crucial for catalytic activity" evidence="3">
    <location>
        <position position="49"/>
    </location>
</feature>
<protein>
    <recommendedName>
        <fullName evidence="3">Alpha-tubulin N-acetyltransferase</fullName>
        <shortName evidence="3">Alpha-TAT</shortName>
        <shortName evidence="3">TAT</shortName>
        <ecNumber evidence="3">2.3.1.108</ecNumber>
    </recommendedName>
    <alternativeName>
        <fullName evidence="3">Acetyltransferase mec-17 homolog</fullName>
    </alternativeName>
</protein>
<dbReference type="GO" id="GO:0019799">
    <property type="term" value="F:tubulin N-acetyltransferase activity"/>
    <property type="evidence" value="ECO:0007669"/>
    <property type="project" value="UniProtKB-UniRule"/>
</dbReference>
<dbReference type="Pfam" id="PF05301">
    <property type="entry name" value="Acetyltransf_16"/>
    <property type="match status" value="1"/>
</dbReference>
<evidence type="ECO:0000256" key="4">
    <source>
        <dbReference type="SAM" id="MobiDB-lite"/>
    </source>
</evidence>
<evidence type="ECO:0000256" key="1">
    <source>
        <dbReference type="ARBA" id="ARBA00022679"/>
    </source>
</evidence>
<dbReference type="HAMAP" id="MF_03130">
    <property type="entry name" value="mec17"/>
    <property type="match status" value="1"/>
</dbReference>
<keyword evidence="2 3" id="KW-0012">Acyltransferase</keyword>
<comment type="function">
    <text evidence="3">Specifically acetylates 'Lys-40' in alpha-tubulin on the lumenal side of microtubules. Promotes microtubule destabilization and accelerates microtubule dynamics; this activity may be independent of acetylation activity. Acetylates alpha-tubulin with a slow enzymatic rate, due to a catalytic site that is not optimized for acetyl transfer. Enters the microtubule through each end and diffuses quickly throughout the lumen of microtubules. Acetylates only long/old microtubules because of its slow acetylation rate since it does not have time to act on dynamically unstable microtubules before the enzyme is released.</text>
</comment>
<dbReference type="PANTHER" id="PTHR12327">
    <property type="entry name" value="ALPHA-TUBULIN N-ACETYLTRANSFERASE 1"/>
    <property type="match status" value="1"/>
</dbReference>
<feature type="region of interest" description="Disordered" evidence="4">
    <location>
        <begin position="191"/>
        <end position="218"/>
    </location>
</feature>
<comment type="catalytic activity">
    <reaction evidence="3">
        <text>L-lysyl-[alpha-tubulin] + acetyl-CoA = N(6)-acetyl-L-lysyl-[alpha-tubulin] + CoA + H(+)</text>
        <dbReference type="Rhea" id="RHEA:15277"/>
        <dbReference type="Rhea" id="RHEA-COMP:11278"/>
        <dbReference type="Rhea" id="RHEA-COMP:11279"/>
        <dbReference type="ChEBI" id="CHEBI:15378"/>
        <dbReference type="ChEBI" id="CHEBI:29969"/>
        <dbReference type="ChEBI" id="CHEBI:57287"/>
        <dbReference type="ChEBI" id="CHEBI:57288"/>
        <dbReference type="ChEBI" id="CHEBI:61930"/>
        <dbReference type="EC" id="2.3.1.108"/>
    </reaction>
</comment>
<comment type="similarity">
    <text evidence="3">Belongs to the acetyltransferase ATAT1 family.</text>
</comment>
<evidence type="ECO:0000313" key="6">
    <source>
        <dbReference type="EMBL" id="KAI1716402.1"/>
    </source>
</evidence>
<dbReference type="Proteomes" id="UP001201812">
    <property type="component" value="Unassembled WGS sequence"/>
</dbReference>
<keyword evidence="7" id="KW-1185">Reference proteome</keyword>
<evidence type="ECO:0000259" key="5">
    <source>
        <dbReference type="PROSITE" id="PS51730"/>
    </source>
</evidence>
<dbReference type="Gene3D" id="3.40.630.30">
    <property type="match status" value="1"/>
</dbReference>
<feature type="compositionally biased region" description="Polar residues" evidence="4">
    <location>
        <begin position="193"/>
        <end position="212"/>
    </location>
</feature>
<dbReference type="PROSITE" id="PS51730">
    <property type="entry name" value="GNAT_ATAT"/>
    <property type="match status" value="1"/>
</dbReference>
<comment type="caution">
    <text evidence="3">Lacks conserved residue(s) required for the propagation of feature annotation.</text>
</comment>
<dbReference type="EMBL" id="JAKKPZ010000010">
    <property type="protein sequence ID" value="KAI1716402.1"/>
    <property type="molecule type" value="Genomic_DNA"/>
</dbReference>
<evidence type="ECO:0000313" key="7">
    <source>
        <dbReference type="Proteomes" id="UP001201812"/>
    </source>
</evidence>